<keyword evidence="2" id="KW-1185">Reference proteome</keyword>
<gene>
    <name evidence="1" type="ORF">OK344_09645</name>
</gene>
<dbReference type="Proteomes" id="UP001209107">
    <property type="component" value="Unassembled WGS sequence"/>
</dbReference>
<reference evidence="1 2" key="1">
    <citation type="submission" date="2022-10" db="EMBL/GenBank/DDBJ databases">
        <title>Kaistella sp. BT-6-1-3.</title>
        <authorList>
            <person name="Ai J."/>
            <person name="Deng Z."/>
        </authorList>
    </citation>
    <scope>NUCLEOTIDE SEQUENCE [LARGE SCALE GENOMIC DNA]</scope>
    <source>
        <strain evidence="1 2">BT6-1-3</strain>
    </source>
</reference>
<proteinExistence type="predicted"/>
<comment type="caution">
    <text evidence="1">The sequence shown here is derived from an EMBL/GenBank/DDBJ whole genome shotgun (WGS) entry which is preliminary data.</text>
</comment>
<dbReference type="EMBL" id="JAPCHZ010000005">
    <property type="protein sequence ID" value="MCW4452472.1"/>
    <property type="molecule type" value="Genomic_DNA"/>
</dbReference>
<name>A0ABT3JNX1_9FLAO</name>
<sequence>MAKQIGPIVVTGTYDGVNYYIREGEALARTAGGGFTRERILKGRNMERVKEGYTEFAGCSKVNRAFKTAVKPFRSGYRDGTLHRRLMQLFLKIKDADLCSERGKRSVHQGISSPEGQALLKDFVFTPQKSALFYCHYVFDRETLTFSVHDFNVHQAGFPAAASRMQVTVGVVRFDFESLAYQQVISNPVVIDRESPDASFEIALGALPEGSGVLFAVVRVSFEETVAGKRVMMTGGEGFGIEVMEVWTND</sequence>
<evidence type="ECO:0000313" key="1">
    <source>
        <dbReference type="EMBL" id="MCW4452472.1"/>
    </source>
</evidence>
<accession>A0ABT3JNX1</accession>
<dbReference type="RefSeq" id="WP_265144597.1">
    <property type="nucleotide sequence ID" value="NZ_JAPCHZ010000005.1"/>
</dbReference>
<organism evidence="1 2">
    <name type="scientific">Kaistella yananensis</name>
    <dbReference type="NCBI Taxonomy" id="2989820"/>
    <lineage>
        <taxon>Bacteria</taxon>
        <taxon>Pseudomonadati</taxon>
        <taxon>Bacteroidota</taxon>
        <taxon>Flavobacteriia</taxon>
        <taxon>Flavobacteriales</taxon>
        <taxon>Weeksellaceae</taxon>
        <taxon>Chryseobacterium group</taxon>
        <taxon>Kaistella</taxon>
    </lineage>
</organism>
<protein>
    <submittedName>
        <fullName evidence="1">Uncharacterized protein</fullName>
    </submittedName>
</protein>
<evidence type="ECO:0000313" key="2">
    <source>
        <dbReference type="Proteomes" id="UP001209107"/>
    </source>
</evidence>